<name>A0A9J6A0E3_SOLCO</name>
<feature type="compositionally biased region" description="Low complexity" evidence="1">
    <location>
        <begin position="13"/>
        <end position="26"/>
    </location>
</feature>
<evidence type="ECO:0000256" key="1">
    <source>
        <dbReference type="SAM" id="MobiDB-lite"/>
    </source>
</evidence>
<organism evidence="2 3">
    <name type="scientific">Solanum commersonii</name>
    <name type="common">Commerson's wild potato</name>
    <name type="synonym">Commerson's nightshade</name>
    <dbReference type="NCBI Taxonomy" id="4109"/>
    <lineage>
        <taxon>Eukaryota</taxon>
        <taxon>Viridiplantae</taxon>
        <taxon>Streptophyta</taxon>
        <taxon>Embryophyta</taxon>
        <taxon>Tracheophyta</taxon>
        <taxon>Spermatophyta</taxon>
        <taxon>Magnoliopsida</taxon>
        <taxon>eudicotyledons</taxon>
        <taxon>Gunneridae</taxon>
        <taxon>Pentapetalae</taxon>
        <taxon>asterids</taxon>
        <taxon>lamiids</taxon>
        <taxon>Solanales</taxon>
        <taxon>Solanaceae</taxon>
        <taxon>Solanoideae</taxon>
        <taxon>Solaneae</taxon>
        <taxon>Solanum</taxon>
    </lineage>
</organism>
<reference evidence="2 3" key="1">
    <citation type="submission" date="2020-09" db="EMBL/GenBank/DDBJ databases">
        <title>De no assembly of potato wild relative species, Solanum commersonii.</title>
        <authorList>
            <person name="Cho K."/>
        </authorList>
    </citation>
    <scope>NUCLEOTIDE SEQUENCE [LARGE SCALE GENOMIC DNA]</scope>
    <source>
        <strain evidence="2">LZ3.2</strain>
        <tissue evidence="2">Leaf</tissue>
    </source>
</reference>
<dbReference type="Proteomes" id="UP000824120">
    <property type="component" value="Chromosome 3"/>
</dbReference>
<evidence type="ECO:0000313" key="3">
    <source>
        <dbReference type="Proteomes" id="UP000824120"/>
    </source>
</evidence>
<comment type="caution">
    <text evidence="2">The sequence shown here is derived from an EMBL/GenBank/DDBJ whole genome shotgun (WGS) entry which is preliminary data.</text>
</comment>
<accession>A0A9J6A0E3</accession>
<sequence length="100" mass="11746">MKITQLTQCHVTHSNNNNPHSHNLLPIRHENRPTIQNPSPIFRSTMILTSWLNRRHFRRYFLCSPFLLPLFASDRRGNQRRDLTAEAAMGGDDVRERKVV</sequence>
<gene>
    <name evidence="2" type="ORF">H5410_017570</name>
</gene>
<proteinExistence type="predicted"/>
<protein>
    <submittedName>
        <fullName evidence="2">Uncharacterized protein</fullName>
    </submittedName>
</protein>
<evidence type="ECO:0000313" key="2">
    <source>
        <dbReference type="EMBL" id="KAG5617746.1"/>
    </source>
</evidence>
<keyword evidence="3" id="KW-1185">Reference proteome</keyword>
<feature type="region of interest" description="Disordered" evidence="1">
    <location>
        <begin position="11"/>
        <end position="36"/>
    </location>
</feature>
<dbReference type="AlphaFoldDB" id="A0A9J6A0E3"/>
<dbReference type="EMBL" id="JACXVP010000003">
    <property type="protein sequence ID" value="KAG5617746.1"/>
    <property type="molecule type" value="Genomic_DNA"/>
</dbReference>